<dbReference type="InterPro" id="IPR031983">
    <property type="entry name" value="DUF4786"/>
</dbReference>
<evidence type="ECO:0000313" key="2">
    <source>
        <dbReference type="EMBL" id="CAA9999710.1"/>
    </source>
</evidence>
<feature type="region of interest" description="Disordered" evidence="1">
    <location>
        <begin position="140"/>
        <end position="164"/>
    </location>
</feature>
<sequence length="287" mass="32724">MRRSQPAAVFYVIHGGLHHWRVQDYWHRYQDISSKCNNPKVQKSLPSKFQVKGIKITQMNLFVTLHGKLFSNCRIEMQWSHLVLFGALAFCAAVALAKNDDAGEVSLADEEHPKILPLRIEGAKKRKSTGDLLRHLGMTRIKNPGNHHRKRLASQSRKSHSGDSHMYVLKLPPNPYYYDPEPTKGADVNHNVNHIPISFKSNGKPGKIYHWNLPVVKKMAARKTSAKSQTENQVFKPSLWVGEEPHKKVSFYKPKKPAKQAFHKPHPLSVCQTCPPNCPQKDIQRIS</sequence>
<dbReference type="Proteomes" id="UP000479000">
    <property type="component" value="Unassembled WGS sequence"/>
</dbReference>
<keyword evidence="3" id="KW-1185">Reference proteome</keyword>
<evidence type="ECO:0000256" key="1">
    <source>
        <dbReference type="SAM" id="MobiDB-lite"/>
    </source>
</evidence>
<name>A0A6H5G9X5_9HEMI</name>
<protein>
    <submittedName>
        <fullName evidence="2">Uncharacterized protein</fullName>
    </submittedName>
</protein>
<proteinExistence type="predicted"/>
<accession>A0A6H5G9X5</accession>
<dbReference type="EMBL" id="CADCXU010009038">
    <property type="protein sequence ID" value="CAA9999710.1"/>
    <property type="molecule type" value="Genomic_DNA"/>
</dbReference>
<evidence type="ECO:0000313" key="3">
    <source>
        <dbReference type="Proteomes" id="UP000479000"/>
    </source>
</evidence>
<gene>
    <name evidence="2" type="ORF">NTEN_LOCUS5981</name>
</gene>
<organism evidence="2 3">
    <name type="scientific">Nesidiocoris tenuis</name>
    <dbReference type="NCBI Taxonomy" id="355587"/>
    <lineage>
        <taxon>Eukaryota</taxon>
        <taxon>Metazoa</taxon>
        <taxon>Ecdysozoa</taxon>
        <taxon>Arthropoda</taxon>
        <taxon>Hexapoda</taxon>
        <taxon>Insecta</taxon>
        <taxon>Pterygota</taxon>
        <taxon>Neoptera</taxon>
        <taxon>Paraneoptera</taxon>
        <taxon>Hemiptera</taxon>
        <taxon>Heteroptera</taxon>
        <taxon>Panheteroptera</taxon>
        <taxon>Cimicomorpha</taxon>
        <taxon>Miridae</taxon>
        <taxon>Dicyphina</taxon>
        <taxon>Nesidiocoris</taxon>
    </lineage>
</organism>
<dbReference type="OrthoDB" id="6609132at2759"/>
<reference evidence="2 3" key="1">
    <citation type="submission" date="2020-02" db="EMBL/GenBank/DDBJ databases">
        <authorList>
            <person name="Ferguson B K."/>
        </authorList>
    </citation>
    <scope>NUCLEOTIDE SEQUENCE [LARGE SCALE GENOMIC DNA]</scope>
</reference>
<dbReference type="AlphaFoldDB" id="A0A6H5G9X5"/>
<dbReference type="Pfam" id="PF16027">
    <property type="entry name" value="DUF4786"/>
    <property type="match status" value="1"/>
</dbReference>